<dbReference type="InterPro" id="IPR043727">
    <property type="entry name" value="Lmo0937-like"/>
</dbReference>
<keyword evidence="1" id="KW-0472">Membrane</keyword>
<name>A0A4R7Q7M3_9FLAO</name>
<dbReference type="RefSeq" id="WP_394345926.1">
    <property type="nucleotide sequence ID" value="NZ_SOBW01000007.1"/>
</dbReference>
<evidence type="ECO:0000313" key="3">
    <source>
        <dbReference type="Proteomes" id="UP000294689"/>
    </source>
</evidence>
<proteinExistence type="predicted"/>
<dbReference type="Proteomes" id="UP000294689">
    <property type="component" value="Unassembled WGS sequence"/>
</dbReference>
<protein>
    <submittedName>
        <fullName evidence="2">Uncharacterized protein</fullName>
    </submittedName>
</protein>
<evidence type="ECO:0000313" key="2">
    <source>
        <dbReference type="EMBL" id="TDU43653.1"/>
    </source>
</evidence>
<organism evidence="2 3">
    <name type="scientific">Gelidibacter sediminis</name>
    <dbReference type="NCBI Taxonomy" id="1608710"/>
    <lineage>
        <taxon>Bacteria</taxon>
        <taxon>Pseudomonadati</taxon>
        <taxon>Bacteroidota</taxon>
        <taxon>Flavobacteriia</taxon>
        <taxon>Flavobacteriales</taxon>
        <taxon>Flavobacteriaceae</taxon>
        <taxon>Gelidibacter</taxon>
    </lineage>
</organism>
<keyword evidence="1" id="KW-1133">Transmembrane helix</keyword>
<comment type="caution">
    <text evidence="2">The sequence shown here is derived from an EMBL/GenBank/DDBJ whole genome shotgun (WGS) entry which is preliminary data.</text>
</comment>
<keyword evidence="1" id="KW-0812">Transmembrane</keyword>
<gene>
    <name evidence="2" type="ORF">BXY82_1069</name>
</gene>
<keyword evidence="3" id="KW-1185">Reference proteome</keyword>
<feature type="transmembrane region" description="Helical" evidence="1">
    <location>
        <begin position="47"/>
        <end position="63"/>
    </location>
</feature>
<accession>A0A4R7Q7M3</accession>
<sequence>MGHLCNVFNKQLIMYEDPKMKMFFYTVSVLMIIAWALSYFVYSLQPAVHLLLLLAVVVGLIGMKKND</sequence>
<dbReference type="AlphaFoldDB" id="A0A4R7Q7M3"/>
<feature type="transmembrane region" description="Helical" evidence="1">
    <location>
        <begin position="22"/>
        <end position="41"/>
    </location>
</feature>
<reference evidence="2 3" key="1">
    <citation type="submission" date="2019-03" db="EMBL/GenBank/DDBJ databases">
        <title>Genomic Encyclopedia of Archaeal and Bacterial Type Strains, Phase II (KMG-II): from individual species to whole genera.</title>
        <authorList>
            <person name="Goeker M."/>
        </authorList>
    </citation>
    <scope>NUCLEOTIDE SEQUENCE [LARGE SCALE GENOMIC DNA]</scope>
    <source>
        <strain evidence="2 3">DSM 28135</strain>
    </source>
</reference>
<evidence type="ECO:0000256" key="1">
    <source>
        <dbReference type="SAM" id="Phobius"/>
    </source>
</evidence>
<dbReference type="EMBL" id="SOBW01000007">
    <property type="protein sequence ID" value="TDU43653.1"/>
    <property type="molecule type" value="Genomic_DNA"/>
</dbReference>
<dbReference type="NCBIfam" id="NF033488">
    <property type="entry name" value="lmo0937_fam_TM"/>
    <property type="match status" value="1"/>
</dbReference>